<feature type="compositionally biased region" description="Pro residues" evidence="1">
    <location>
        <begin position="185"/>
        <end position="209"/>
    </location>
</feature>
<evidence type="ECO:0000256" key="1">
    <source>
        <dbReference type="SAM" id="MobiDB-lite"/>
    </source>
</evidence>
<organism evidence="2 3">
    <name type="scientific">Sphaerobolus stellatus (strain SS14)</name>
    <dbReference type="NCBI Taxonomy" id="990650"/>
    <lineage>
        <taxon>Eukaryota</taxon>
        <taxon>Fungi</taxon>
        <taxon>Dikarya</taxon>
        <taxon>Basidiomycota</taxon>
        <taxon>Agaricomycotina</taxon>
        <taxon>Agaricomycetes</taxon>
        <taxon>Phallomycetidae</taxon>
        <taxon>Geastrales</taxon>
        <taxon>Sphaerobolaceae</taxon>
        <taxon>Sphaerobolus</taxon>
    </lineage>
</organism>
<reference evidence="2 3" key="1">
    <citation type="submission" date="2014-06" db="EMBL/GenBank/DDBJ databases">
        <title>Evolutionary Origins and Diversification of the Mycorrhizal Mutualists.</title>
        <authorList>
            <consortium name="DOE Joint Genome Institute"/>
            <consortium name="Mycorrhizal Genomics Consortium"/>
            <person name="Kohler A."/>
            <person name="Kuo A."/>
            <person name="Nagy L.G."/>
            <person name="Floudas D."/>
            <person name="Copeland A."/>
            <person name="Barry K.W."/>
            <person name="Cichocki N."/>
            <person name="Veneault-Fourrey C."/>
            <person name="LaButti K."/>
            <person name="Lindquist E.A."/>
            <person name="Lipzen A."/>
            <person name="Lundell T."/>
            <person name="Morin E."/>
            <person name="Murat C."/>
            <person name="Riley R."/>
            <person name="Ohm R."/>
            <person name="Sun H."/>
            <person name="Tunlid A."/>
            <person name="Henrissat B."/>
            <person name="Grigoriev I.V."/>
            <person name="Hibbett D.S."/>
            <person name="Martin F."/>
        </authorList>
    </citation>
    <scope>NUCLEOTIDE SEQUENCE [LARGE SCALE GENOMIC DNA]</scope>
    <source>
        <strain evidence="2 3">SS14</strain>
    </source>
</reference>
<accession>A0A0C9UN98</accession>
<dbReference type="EMBL" id="KN837117">
    <property type="protein sequence ID" value="KIJ44448.1"/>
    <property type="molecule type" value="Genomic_DNA"/>
</dbReference>
<dbReference type="Proteomes" id="UP000054279">
    <property type="component" value="Unassembled WGS sequence"/>
</dbReference>
<feature type="region of interest" description="Disordered" evidence="1">
    <location>
        <begin position="182"/>
        <end position="323"/>
    </location>
</feature>
<feature type="compositionally biased region" description="Polar residues" evidence="1">
    <location>
        <begin position="299"/>
        <end position="323"/>
    </location>
</feature>
<keyword evidence="3" id="KW-1185">Reference proteome</keyword>
<gene>
    <name evidence="2" type="ORF">M422DRAFT_252047</name>
</gene>
<evidence type="ECO:0000313" key="2">
    <source>
        <dbReference type="EMBL" id="KIJ44448.1"/>
    </source>
</evidence>
<name>A0A0C9UN98_SPHS4</name>
<proteinExistence type="predicted"/>
<dbReference type="OrthoDB" id="3048394at2759"/>
<protein>
    <submittedName>
        <fullName evidence="2">Uncharacterized protein</fullName>
    </submittedName>
</protein>
<dbReference type="HOGENOM" id="CLU_033928_0_0_1"/>
<evidence type="ECO:0000313" key="3">
    <source>
        <dbReference type="Proteomes" id="UP000054279"/>
    </source>
</evidence>
<sequence length="398" mass="44562">MNNPRTPRSSTSTPARTPSIVDRFEEELRKNVFALGRDITRQAVESGLWYDFDNGDVDSPEILQWPLDRNGARILPEEFSEAFSSYHIAEAHCLCATQETTPTGRRKHTLWIRVSSTYGENYGRVVAGCRSMGKGCGLFIRLDELYQHPDLPCVEYPRRLTRGPGIPRFNWHGVEIVPTDIYQPPNNPIPPALPAPQFPPPTSLSPYSPPVNRFPMVSGSHRLDDSSTISSSGSGRRRPRSESQSHVVAPPSKMPRLKGKGRATRQTYVVSDSNDEAIPPSPTPAPRQHVRKKHESPPSYATSVSVTSGRQAGSSRAVVDSQSPPRYLTRLPYEPSERFFGDCMGLEEPLDTPMLAVRNSDIPPLTQEETSFYLESLQQPEGVRHWIFWQLVDRCNCG</sequence>
<dbReference type="AlphaFoldDB" id="A0A0C9UN98"/>